<keyword evidence="14 23" id="KW-0460">Magnesium</keyword>
<dbReference type="InterPro" id="IPR033718">
    <property type="entry name" value="DAGK_prok"/>
</dbReference>
<keyword evidence="11 22" id="KW-0547">Nucleotide-binding</keyword>
<evidence type="ECO:0000256" key="18">
    <source>
        <dbReference type="ARBA" id="ARBA00023209"/>
    </source>
</evidence>
<evidence type="ECO:0000256" key="3">
    <source>
        <dbReference type="ARBA" id="ARBA00012133"/>
    </source>
</evidence>
<keyword evidence="19 24" id="KW-1208">Phospholipid metabolism</keyword>
<feature type="binding site" evidence="22">
    <location>
        <position position="75"/>
    </location>
    <ligand>
        <name>ATP</name>
        <dbReference type="ChEBI" id="CHEBI:30616"/>
    </ligand>
</feature>
<evidence type="ECO:0000256" key="11">
    <source>
        <dbReference type="ARBA" id="ARBA00022741"/>
    </source>
</evidence>
<evidence type="ECO:0000256" key="8">
    <source>
        <dbReference type="ARBA" id="ARBA00022679"/>
    </source>
</evidence>
<evidence type="ECO:0000256" key="7">
    <source>
        <dbReference type="ARBA" id="ARBA00022519"/>
    </source>
</evidence>
<keyword evidence="17 24" id="KW-0472">Membrane</keyword>
<dbReference type="Pfam" id="PF01219">
    <property type="entry name" value="DAGK_prokar"/>
    <property type="match status" value="1"/>
</dbReference>
<keyword evidence="18" id="KW-0594">Phospholipid biosynthesis</keyword>
<keyword evidence="15 24" id="KW-1133">Transmembrane helix</keyword>
<dbReference type="GO" id="GO:0006654">
    <property type="term" value="P:phosphatidic acid biosynthetic process"/>
    <property type="evidence" value="ECO:0007669"/>
    <property type="project" value="InterPro"/>
</dbReference>
<dbReference type="CDD" id="cd14264">
    <property type="entry name" value="DAGK_IM"/>
    <property type="match status" value="1"/>
</dbReference>
<evidence type="ECO:0000256" key="24">
    <source>
        <dbReference type="RuleBase" id="RU363065"/>
    </source>
</evidence>
<dbReference type="OrthoDB" id="7871148at2"/>
<keyword evidence="6" id="KW-0444">Lipid biosynthesis</keyword>
<dbReference type="RefSeq" id="WP_139301292.1">
    <property type="nucleotide sequence ID" value="NZ_FSRL01000001.1"/>
</dbReference>
<dbReference type="PANTHER" id="PTHR34299">
    <property type="entry name" value="DIACYLGLYCEROL KINASE"/>
    <property type="match status" value="1"/>
</dbReference>
<comment type="catalytic activity">
    <reaction evidence="24">
        <text>a 1,2-diacyl-sn-glycerol + ATP = a 1,2-diacyl-sn-glycero-3-phosphate + ADP + H(+)</text>
        <dbReference type="Rhea" id="RHEA:10272"/>
        <dbReference type="ChEBI" id="CHEBI:15378"/>
        <dbReference type="ChEBI" id="CHEBI:17815"/>
        <dbReference type="ChEBI" id="CHEBI:30616"/>
        <dbReference type="ChEBI" id="CHEBI:58608"/>
        <dbReference type="ChEBI" id="CHEBI:456216"/>
        <dbReference type="EC" id="2.7.1.107"/>
    </reaction>
</comment>
<dbReference type="InterPro" id="IPR000829">
    <property type="entry name" value="DAGK"/>
</dbReference>
<dbReference type="STRING" id="1217970.SAMN05444002_2966"/>
<evidence type="ECO:0000256" key="23">
    <source>
        <dbReference type="PIRSR" id="PIRSR600829-4"/>
    </source>
</evidence>
<keyword evidence="26" id="KW-1185">Reference proteome</keyword>
<gene>
    <name evidence="25" type="ORF">SAMN05444002_2966</name>
</gene>
<dbReference type="PANTHER" id="PTHR34299:SF1">
    <property type="entry name" value="DIACYLGLYCEROL KINASE"/>
    <property type="match status" value="1"/>
</dbReference>
<evidence type="ECO:0000256" key="4">
    <source>
        <dbReference type="ARBA" id="ARBA00017575"/>
    </source>
</evidence>
<feature type="transmembrane region" description="Helical" evidence="24">
    <location>
        <begin position="95"/>
        <end position="119"/>
    </location>
</feature>
<dbReference type="GO" id="GO:0005524">
    <property type="term" value="F:ATP binding"/>
    <property type="evidence" value="ECO:0007669"/>
    <property type="project" value="UniProtKB-KW"/>
</dbReference>
<evidence type="ECO:0000313" key="25">
    <source>
        <dbReference type="EMBL" id="SIO13308.1"/>
    </source>
</evidence>
<evidence type="ECO:0000256" key="13">
    <source>
        <dbReference type="ARBA" id="ARBA00022840"/>
    </source>
</evidence>
<evidence type="ECO:0000256" key="17">
    <source>
        <dbReference type="ARBA" id="ARBA00023136"/>
    </source>
</evidence>
<evidence type="ECO:0000256" key="5">
    <source>
        <dbReference type="ARBA" id="ARBA00022475"/>
    </source>
</evidence>
<dbReference type="GO" id="GO:0046872">
    <property type="term" value="F:metal ion binding"/>
    <property type="evidence" value="ECO:0007669"/>
    <property type="project" value="UniProtKB-KW"/>
</dbReference>
<comment type="cofactor">
    <cofactor evidence="23">
        <name>Mg(2+)</name>
        <dbReference type="ChEBI" id="CHEBI:18420"/>
    </cofactor>
    <text evidence="23">Mn(2+), Zn(2+), Cd(2+) and Co(2+) support activity to lesser extents.</text>
</comment>
<evidence type="ECO:0000256" key="14">
    <source>
        <dbReference type="ARBA" id="ARBA00022842"/>
    </source>
</evidence>
<evidence type="ECO:0000256" key="20">
    <source>
        <dbReference type="PIRSR" id="PIRSR600829-1"/>
    </source>
</evidence>
<accession>A0A1N6H0G8</accession>
<feature type="binding site" evidence="22">
    <location>
        <begin position="84"/>
        <end position="86"/>
    </location>
    <ligand>
        <name>ATP</name>
        <dbReference type="ChEBI" id="CHEBI:30616"/>
    </ligand>
</feature>
<feature type="transmembrane region" description="Helical" evidence="24">
    <location>
        <begin position="33"/>
        <end position="50"/>
    </location>
</feature>
<evidence type="ECO:0000256" key="9">
    <source>
        <dbReference type="ARBA" id="ARBA00022692"/>
    </source>
</evidence>
<organism evidence="25 26">
    <name type="scientific">Vannielia litorea</name>
    <dbReference type="NCBI Taxonomy" id="1217970"/>
    <lineage>
        <taxon>Bacteria</taxon>
        <taxon>Pseudomonadati</taxon>
        <taxon>Pseudomonadota</taxon>
        <taxon>Alphaproteobacteria</taxon>
        <taxon>Rhodobacterales</taxon>
        <taxon>Paracoccaceae</taxon>
        <taxon>Vannielia</taxon>
    </lineage>
</organism>
<evidence type="ECO:0000256" key="6">
    <source>
        <dbReference type="ARBA" id="ARBA00022516"/>
    </source>
</evidence>
<proteinExistence type="inferred from homology"/>
<feature type="binding site" evidence="21">
    <location>
        <position position="68"/>
    </location>
    <ligand>
        <name>substrate</name>
    </ligand>
</feature>
<feature type="binding site" evidence="22">
    <location>
        <position position="27"/>
    </location>
    <ligand>
        <name>ATP</name>
        <dbReference type="ChEBI" id="CHEBI:30616"/>
    </ligand>
</feature>
<reference evidence="26" key="1">
    <citation type="submission" date="2016-11" db="EMBL/GenBank/DDBJ databases">
        <authorList>
            <person name="Varghese N."/>
            <person name="Submissions S."/>
        </authorList>
    </citation>
    <scope>NUCLEOTIDE SEQUENCE [LARGE SCALE GENOMIC DNA]</scope>
    <source>
        <strain evidence="26">DSM 29440</strain>
    </source>
</reference>
<evidence type="ECO:0000256" key="15">
    <source>
        <dbReference type="ARBA" id="ARBA00022989"/>
    </source>
</evidence>
<evidence type="ECO:0000256" key="22">
    <source>
        <dbReference type="PIRSR" id="PIRSR600829-3"/>
    </source>
</evidence>
<keyword evidence="16 24" id="KW-0443">Lipid metabolism</keyword>
<feature type="binding site" evidence="21">
    <location>
        <position position="8"/>
    </location>
    <ligand>
        <name>substrate</name>
    </ligand>
</feature>
<keyword evidence="8 24" id="KW-0808">Transferase</keyword>
<keyword evidence="9 24" id="KW-0812">Transmembrane</keyword>
<name>A0A1N6H0G8_9RHOB</name>
<comment type="function">
    <text evidence="24">Catalyzes the ATP-dependent phosphorylation of sn-l,2-diacylglycerol (DAG) to phosphatidic acid. Involved in the recycling of diacylglycerol produced as a by-product during membrane-derived oligosaccharide (MDO) biosynthesis.</text>
</comment>
<feature type="binding site" evidence="23">
    <location>
        <position position="75"/>
    </location>
    <ligand>
        <name>a divalent metal cation</name>
        <dbReference type="ChEBI" id="CHEBI:60240"/>
    </ligand>
</feature>
<feature type="binding site" evidence="23">
    <location>
        <position position="27"/>
    </location>
    <ligand>
        <name>a divalent metal cation</name>
        <dbReference type="ChEBI" id="CHEBI:60240"/>
    </ligand>
</feature>
<evidence type="ECO:0000256" key="1">
    <source>
        <dbReference type="ARBA" id="ARBA00004429"/>
    </source>
</evidence>
<dbReference type="AlphaFoldDB" id="A0A1N6H0G8"/>
<dbReference type="PROSITE" id="PS01069">
    <property type="entry name" value="DAGK_PROKAR"/>
    <property type="match status" value="1"/>
</dbReference>
<feature type="binding site" evidence="22">
    <location>
        <begin position="93"/>
        <end position="94"/>
    </location>
    <ligand>
        <name>ATP</name>
        <dbReference type="ChEBI" id="CHEBI:30616"/>
    </ligand>
</feature>
<keyword evidence="10 23" id="KW-0479">Metal-binding</keyword>
<sequence length="120" mass="13334">MLKQQIRRIWLRTRWSWEGLTHVWHTEHSLKQWVMAYAVSVVVALVLPITPGEKALLLMGGVLVFAFECINTAIERTVDHISMERHPLAKQAKDTASAAVALSAVALGLAWVVILIGLAL</sequence>
<dbReference type="Gene3D" id="1.10.287.3610">
    <property type="match status" value="1"/>
</dbReference>
<comment type="subcellular location">
    <subcellularLocation>
        <location evidence="1 24">Cell inner membrane</location>
        <topology evidence="1 24">Multi-pass membrane protein</topology>
    </subcellularLocation>
</comment>
<protein>
    <recommendedName>
        <fullName evidence="4 24">Diacylglycerol kinase</fullName>
        <ecNumber evidence="3 24">2.7.1.107</ecNumber>
    </recommendedName>
</protein>
<dbReference type="EC" id="2.7.1.107" evidence="3 24"/>
<dbReference type="GO" id="GO:0004143">
    <property type="term" value="F:ATP-dependent diacylglycerol kinase activity"/>
    <property type="evidence" value="ECO:0007669"/>
    <property type="project" value="UniProtKB-EC"/>
</dbReference>
<feature type="binding site" evidence="21">
    <location>
        <position position="97"/>
    </location>
    <ligand>
        <name>substrate</name>
    </ligand>
</feature>
<keyword evidence="13 22" id="KW-0067">ATP-binding</keyword>
<evidence type="ECO:0000256" key="12">
    <source>
        <dbReference type="ARBA" id="ARBA00022777"/>
    </source>
</evidence>
<evidence type="ECO:0000256" key="10">
    <source>
        <dbReference type="ARBA" id="ARBA00022723"/>
    </source>
</evidence>
<evidence type="ECO:0000313" key="26">
    <source>
        <dbReference type="Proteomes" id="UP000184932"/>
    </source>
</evidence>
<dbReference type="Proteomes" id="UP000184932">
    <property type="component" value="Unassembled WGS sequence"/>
</dbReference>
<keyword evidence="7 24" id="KW-0997">Cell inner membrane</keyword>
<dbReference type="EMBL" id="FSRL01000001">
    <property type="protein sequence ID" value="SIO13308.1"/>
    <property type="molecule type" value="Genomic_DNA"/>
</dbReference>
<evidence type="ECO:0000256" key="2">
    <source>
        <dbReference type="ARBA" id="ARBA00005967"/>
    </source>
</evidence>
<evidence type="ECO:0000256" key="19">
    <source>
        <dbReference type="ARBA" id="ARBA00023264"/>
    </source>
</evidence>
<evidence type="ECO:0000256" key="16">
    <source>
        <dbReference type="ARBA" id="ARBA00023098"/>
    </source>
</evidence>
<feature type="transmembrane region" description="Helical" evidence="24">
    <location>
        <begin position="56"/>
        <end position="74"/>
    </location>
</feature>
<feature type="binding site" evidence="22">
    <location>
        <position position="8"/>
    </location>
    <ligand>
        <name>ATP</name>
        <dbReference type="ChEBI" id="CHEBI:30616"/>
    </ligand>
</feature>
<keyword evidence="12 24" id="KW-0418">Kinase</keyword>
<comment type="similarity">
    <text evidence="2 24">Belongs to the bacterial diacylglycerol kinase family.</text>
</comment>
<dbReference type="InterPro" id="IPR036945">
    <property type="entry name" value="DAGK_sf"/>
</dbReference>
<keyword evidence="5" id="KW-1003">Cell membrane</keyword>
<evidence type="ECO:0000256" key="21">
    <source>
        <dbReference type="PIRSR" id="PIRSR600829-2"/>
    </source>
</evidence>
<feature type="active site" description="Proton acceptor" evidence="20">
    <location>
        <position position="68"/>
    </location>
</feature>
<dbReference type="GO" id="GO:0005886">
    <property type="term" value="C:plasma membrane"/>
    <property type="evidence" value="ECO:0007669"/>
    <property type="project" value="UniProtKB-SubCell"/>
</dbReference>